<dbReference type="GO" id="GO:0005975">
    <property type="term" value="P:carbohydrate metabolic process"/>
    <property type="evidence" value="ECO:0007669"/>
    <property type="project" value="InterPro"/>
</dbReference>
<dbReference type="InterPro" id="IPR006439">
    <property type="entry name" value="HAD-SF_hydro_IA"/>
</dbReference>
<name>A0A7R6P3K4_9GAMM</name>
<dbReference type="SFLD" id="SFLDG01129">
    <property type="entry name" value="C1.5:_HAD__Beta-PGM__Phosphata"/>
    <property type="match status" value="1"/>
</dbReference>
<evidence type="ECO:0000256" key="1">
    <source>
        <dbReference type="ARBA" id="ARBA00000830"/>
    </source>
</evidence>
<dbReference type="InterPro" id="IPR023198">
    <property type="entry name" value="PGP-like_dom2"/>
</dbReference>
<dbReference type="PANTHER" id="PTHR43434">
    <property type="entry name" value="PHOSPHOGLYCOLATE PHOSPHATASE"/>
    <property type="match status" value="1"/>
</dbReference>
<evidence type="ECO:0000256" key="4">
    <source>
        <dbReference type="ARBA" id="ARBA00006171"/>
    </source>
</evidence>
<dbReference type="PANTHER" id="PTHR43434:SF1">
    <property type="entry name" value="PHOSPHOGLYCOLATE PHOSPHATASE"/>
    <property type="match status" value="1"/>
</dbReference>
<keyword evidence="8 10" id="KW-0460">Magnesium</keyword>
<dbReference type="Proteomes" id="UP000595663">
    <property type="component" value="Chromosome"/>
</dbReference>
<evidence type="ECO:0000256" key="9">
    <source>
        <dbReference type="ARBA" id="ARBA00023277"/>
    </source>
</evidence>
<dbReference type="NCBIfam" id="NF009695">
    <property type="entry name" value="PRK13222.1-2"/>
    <property type="match status" value="1"/>
</dbReference>
<dbReference type="OrthoDB" id="9776368at2"/>
<dbReference type="InterPro" id="IPR036412">
    <property type="entry name" value="HAD-like_sf"/>
</dbReference>
<dbReference type="CDD" id="cd16417">
    <property type="entry name" value="HAD_PGPase"/>
    <property type="match status" value="1"/>
</dbReference>
<dbReference type="Gene3D" id="3.40.50.1000">
    <property type="entry name" value="HAD superfamily/HAD-like"/>
    <property type="match status" value="1"/>
</dbReference>
<dbReference type="GO" id="GO:0005829">
    <property type="term" value="C:cytosol"/>
    <property type="evidence" value="ECO:0007669"/>
    <property type="project" value="TreeGrafter"/>
</dbReference>
<evidence type="ECO:0000256" key="2">
    <source>
        <dbReference type="ARBA" id="ARBA00001946"/>
    </source>
</evidence>
<dbReference type="RefSeq" id="WP_019622892.1">
    <property type="nucleotide sequence ID" value="NZ_AP014545.1"/>
</dbReference>
<evidence type="ECO:0000256" key="8">
    <source>
        <dbReference type="ARBA" id="ARBA00022842"/>
    </source>
</evidence>
<dbReference type="GO" id="GO:0046872">
    <property type="term" value="F:metal ion binding"/>
    <property type="evidence" value="ECO:0007669"/>
    <property type="project" value="UniProtKB-KW"/>
</dbReference>
<dbReference type="KEGG" id="ajp:AMJAP_0655"/>
<dbReference type="Gene3D" id="1.10.150.240">
    <property type="entry name" value="Putative phosphatase, domain 2"/>
    <property type="match status" value="1"/>
</dbReference>
<dbReference type="NCBIfam" id="TIGR01449">
    <property type="entry name" value="PGP_bact"/>
    <property type="match status" value="1"/>
</dbReference>
<dbReference type="InterPro" id="IPR041492">
    <property type="entry name" value="HAD_2"/>
</dbReference>
<dbReference type="GO" id="GO:0006281">
    <property type="term" value="P:DNA repair"/>
    <property type="evidence" value="ECO:0007669"/>
    <property type="project" value="TreeGrafter"/>
</dbReference>
<protein>
    <recommendedName>
        <fullName evidence="5 10">Phosphoglycolate phosphatase</fullName>
        <shortName evidence="10">PGP</shortName>
        <shortName evidence="10">PGPase</shortName>
        <ecNumber evidence="5 10">3.1.3.18</ecNumber>
    </recommendedName>
</protein>
<sequence length="227" mass="24576">MKELFKGEFPRLVLFDLDGTLLDSVPDLALAVDRMLAAMGMPEAGEGRVRNWVGNGAQMLVKRALTGLDSPVGNEPELVLLDRAYELFLEHYGTCCSEKSRLYPGVIEVLTALQAAQVNMGLVTNKPLSFTDALMGEFSLNDYFSITLGGDSLAEKKPHPLPLLHAMEVSGVSPEHTLMVGDSRSDIKAAQAAGCKVAAVTYGYNHGEPVARYAPDLIIDNLKELIN</sequence>
<dbReference type="AlphaFoldDB" id="A0A7R6P3K4"/>
<dbReference type="SFLD" id="SFLDS00003">
    <property type="entry name" value="Haloacid_Dehalogenase"/>
    <property type="match status" value="1"/>
</dbReference>
<keyword evidence="9 10" id="KW-0119">Carbohydrate metabolism</keyword>
<dbReference type="FunFam" id="3.40.50.1000:FF:000022">
    <property type="entry name" value="Phosphoglycolate phosphatase"/>
    <property type="match status" value="1"/>
</dbReference>
<dbReference type="InterPro" id="IPR037512">
    <property type="entry name" value="PGPase_prok"/>
</dbReference>
<reference evidence="11 12" key="1">
    <citation type="journal article" date="2008" name="Int. J. Syst. Evol. Microbiol.">
        <title>Amphritea japonica sp. nov. and Amphritea balenae sp. nov., isolated from the sediment adjacent to sperm whale carcasses off Kagoshima, Japan.</title>
        <authorList>
            <person name="Miyazaki M."/>
            <person name="Nogi Y."/>
            <person name="Fujiwara Y."/>
            <person name="Kawato M."/>
            <person name="Nagahama T."/>
            <person name="Kubokawa K."/>
            <person name="Horikoshi K."/>
        </authorList>
    </citation>
    <scope>NUCLEOTIDE SEQUENCE [LARGE SCALE GENOMIC DNA]</scope>
    <source>
        <strain evidence="11 12">ATCC BAA-1530</strain>
    </source>
</reference>
<dbReference type="HAMAP" id="MF_00495">
    <property type="entry name" value="GPH_hydrolase_bact"/>
    <property type="match status" value="1"/>
</dbReference>
<feature type="binding site" evidence="10">
    <location>
        <position position="182"/>
    </location>
    <ligand>
        <name>Mg(2+)</name>
        <dbReference type="ChEBI" id="CHEBI:18420"/>
    </ligand>
</feature>
<evidence type="ECO:0000313" key="11">
    <source>
        <dbReference type="EMBL" id="BBB25254.1"/>
    </source>
</evidence>
<dbReference type="NCBIfam" id="TIGR01509">
    <property type="entry name" value="HAD-SF-IA-v3"/>
    <property type="match status" value="1"/>
</dbReference>
<dbReference type="GO" id="GO:0046295">
    <property type="term" value="P:glycolate biosynthetic process"/>
    <property type="evidence" value="ECO:0007669"/>
    <property type="project" value="UniProtKB-UniRule"/>
</dbReference>
<accession>A0A7R6P3K4</accession>
<dbReference type="InterPro" id="IPR023214">
    <property type="entry name" value="HAD_sf"/>
</dbReference>
<comment type="catalytic activity">
    <reaction evidence="1 10">
        <text>2-phosphoglycolate + H2O = glycolate + phosphate</text>
        <dbReference type="Rhea" id="RHEA:14369"/>
        <dbReference type="ChEBI" id="CHEBI:15377"/>
        <dbReference type="ChEBI" id="CHEBI:29805"/>
        <dbReference type="ChEBI" id="CHEBI:43474"/>
        <dbReference type="ChEBI" id="CHEBI:58033"/>
        <dbReference type="EC" id="3.1.3.18"/>
    </reaction>
</comment>
<feature type="binding site" evidence="10">
    <location>
        <position position="18"/>
    </location>
    <ligand>
        <name>Mg(2+)</name>
        <dbReference type="ChEBI" id="CHEBI:18420"/>
    </ligand>
</feature>
<comment type="cofactor">
    <cofactor evidence="2 10">
        <name>Mg(2+)</name>
        <dbReference type="ChEBI" id="CHEBI:18420"/>
    </cofactor>
</comment>
<dbReference type="GO" id="GO:0008967">
    <property type="term" value="F:phosphoglycolate phosphatase activity"/>
    <property type="evidence" value="ECO:0007669"/>
    <property type="project" value="UniProtKB-UniRule"/>
</dbReference>
<organism evidence="11 12">
    <name type="scientific">Amphritea japonica ATCC BAA-1530</name>
    <dbReference type="NCBI Taxonomy" id="1278309"/>
    <lineage>
        <taxon>Bacteria</taxon>
        <taxon>Pseudomonadati</taxon>
        <taxon>Pseudomonadota</taxon>
        <taxon>Gammaproteobacteria</taxon>
        <taxon>Oceanospirillales</taxon>
        <taxon>Oceanospirillaceae</taxon>
        <taxon>Amphritea</taxon>
    </lineage>
</organism>
<comment type="pathway">
    <text evidence="3 10">Organic acid metabolism; glycolate biosynthesis; glycolate from 2-phosphoglycolate: step 1/1.</text>
</comment>
<evidence type="ECO:0000256" key="7">
    <source>
        <dbReference type="ARBA" id="ARBA00022801"/>
    </source>
</evidence>
<feature type="active site" description="Nucleophile" evidence="10">
    <location>
        <position position="16"/>
    </location>
</feature>
<evidence type="ECO:0000256" key="6">
    <source>
        <dbReference type="ARBA" id="ARBA00022723"/>
    </source>
</evidence>
<evidence type="ECO:0000256" key="10">
    <source>
        <dbReference type="HAMAP-Rule" id="MF_00495"/>
    </source>
</evidence>
<dbReference type="SFLD" id="SFLDG01135">
    <property type="entry name" value="C1.5.6:_HAD__Beta-PGM__Phospha"/>
    <property type="match status" value="1"/>
</dbReference>
<evidence type="ECO:0000256" key="3">
    <source>
        <dbReference type="ARBA" id="ARBA00004818"/>
    </source>
</evidence>
<dbReference type="InterPro" id="IPR050155">
    <property type="entry name" value="HAD-like_hydrolase_sf"/>
</dbReference>
<dbReference type="UniPathway" id="UPA00865">
    <property type="reaction ID" value="UER00834"/>
</dbReference>
<comment type="similarity">
    <text evidence="4 10">Belongs to the HAD-like hydrolase superfamily. CbbY/CbbZ/Gph/YieH family.</text>
</comment>
<dbReference type="SUPFAM" id="SSF56784">
    <property type="entry name" value="HAD-like"/>
    <property type="match status" value="1"/>
</dbReference>
<dbReference type="EMBL" id="AP014545">
    <property type="protein sequence ID" value="BBB25254.1"/>
    <property type="molecule type" value="Genomic_DNA"/>
</dbReference>
<dbReference type="NCBIfam" id="TIGR01549">
    <property type="entry name" value="HAD-SF-IA-v1"/>
    <property type="match status" value="1"/>
</dbReference>
<feature type="binding site" evidence="10">
    <location>
        <position position="16"/>
    </location>
    <ligand>
        <name>Mg(2+)</name>
        <dbReference type="ChEBI" id="CHEBI:18420"/>
    </ligand>
</feature>
<evidence type="ECO:0000256" key="5">
    <source>
        <dbReference type="ARBA" id="ARBA00013078"/>
    </source>
</evidence>
<evidence type="ECO:0000313" key="12">
    <source>
        <dbReference type="Proteomes" id="UP000595663"/>
    </source>
</evidence>
<proteinExistence type="inferred from homology"/>
<dbReference type="Pfam" id="PF13419">
    <property type="entry name" value="HAD_2"/>
    <property type="match status" value="1"/>
</dbReference>
<gene>
    <name evidence="11" type="ORF">AMJAP_0655</name>
</gene>
<keyword evidence="7 10" id="KW-0378">Hydrolase</keyword>
<dbReference type="EC" id="3.1.3.18" evidence="5 10"/>
<keyword evidence="12" id="KW-1185">Reference proteome</keyword>
<keyword evidence="6 10" id="KW-0479">Metal-binding</keyword>
<comment type="function">
    <text evidence="10">Specifically catalyzes the dephosphorylation of 2-phosphoglycolate. Is involved in the dissimilation of the intracellular 2-phosphoglycolate formed during the DNA repair of 3'-phosphoglycolate ends, a major class of DNA lesions induced by oxidative stress.</text>
</comment>